<name>A0A7H9EKE2_9LACO</name>
<reference evidence="1 2" key="1">
    <citation type="submission" date="2020-01" db="EMBL/GenBank/DDBJ databases">
        <title>Complete and circular genome sequences of six lactobacillus isolates from horses.</title>
        <authorList>
            <person name="Hassan H.M."/>
        </authorList>
    </citation>
    <scope>NUCLEOTIDE SEQUENCE [LARGE SCALE GENOMIC DNA]</scope>
    <source>
        <strain evidence="1 2">1A</strain>
    </source>
</reference>
<dbReference type="KEGG" id="lsw:GTO87_02930"/>
<dbReference type="AlphaFoldDB" id="A0A7H9EKE2"/>
<evidence type="ECO:0000313" key="2">
    <source>
        <dbReference type="Proteomes" id="UP000510886"/>
    </source>
</evidence>
<accession>A0A7H9EKE2</accession>
<dbReference type="EMBL" id="CP047418">
    <property type="protein sequence ID" value="QLL77645.1"/>
    <property type="molecule type" value="Genomic_DNA"/>
</dbReference>
<dbReference type="Proteomes" id="UP000510886">
    <property type="component" value="Chromosome"/>
</dbReference>
<dbReference type="RefSeq" id="WP_180849462.1">
    <property type="nucleotide sequence ID" value="NZ_CP047418.1"/>
</dbReference>
<protein>
    <submittedName>
        <fullName evidence="1">Uncharacterized protein</fullName>
    </submittedName>
</protein>
<evidence type="ECO:0000313" key="1">
    <source>
        <dbReference type="EMBL" id="QLL77645.1"/>
    </source>
</evidence>
<proteinExistence type="predicted"/>
<gene>
    <name evidence="1" type="ORF">GTO87_02930</name>
</gene>
<organism evidence="1 2">
    <name type="scientific">Ligilactobacillus saerimneri</name>
    <dbReference type="NCBI Taxonomy" id="228229"/>
    <lineage>
        <taxon>Bacteria</taxon>
        <taxon>Bacillati</taxon>
        <taxon>Bacillota</taxon>
        <taxon>Bacilli</taxon>
        <taxon>Lactobacillales</taxon>
        <taxon>Lactobacillaceae</taxon>
        <taxon>Ligilactobacillus</taxon>
    </lineage>
</organism>
<sequence length="65" mass="7943">MGKEAKTFRTWYLLDNWGNLINGTEDFNKVCKEYNPVEDDYSVDFVFELMEEDEQDNTRIHYFDY</sequence>